<dbReference type="RefSeq" id="WP_257311150.1">
    <property type="nucleotide sequence ID" value="NZ_JANFDG010000001.1"/>
</dbReference>
<protein>
    <submittedName>
        <fullName evidence="3">Response regulator</fullName>
    </submittedName>
</protein>
<gene>
    <name evidence="3" type="ORF">ACFOHH_08835</name>
</gene>
<dbReference type="SUPFAM" id="SSF52172">
    <property type="entry name" value="CheY-like"/>
    <property type="match status" value="1"/>
</dbReference>
<dbReference type="SMART" id="SM00448">
    <property type="entry name" value="REC"/>
    <property type="match status" value="1"/>
</dbReference>
<evidence type="ECO:0000313" key="3">
    <source>
        <dbReference type="EMBL" id="MFC3073203.1"/>
    </source>
</evidence>
<dbReference type="Proteomes" id="UP001595377">
    <property type="component" value="Unassembled WGS sequence"/>
</dbReference>
<dbReference type="InterPro" id="IPR001789">
    <property type="entry name" value="Sig_transdc_resp-reg_receiver"/>
</dbReference>
<evidence type="ECO:0000259" key="2">
    <source>
        <dbReference type="PROSITE" id="PS50110"/>
    </source>
</evidence>
<evidence type="ECO:0000313" key="4">
    <source>
        <dbReference type="Proteomes" id="UP001595377"/>
    </source>
</evidence>
<accession>A0ABV7DFC0</accession>
<keyword evidence="1" id="KW-0597">Phosphoprotein</keyword>
<reference evidence="4" key="1">
    <citation type="journal article" date="2019" name="Int. J. Syst. Evol. Microbiol.">
        <title>The Global Catalogue of Microorganisms (GCM) 10K type strain sequencing project: providing services to taxonomists for standard genome sequencing and annotation.</title>
        <authorList>
            <consortium name="The Broad Institute Genomics Platform"/>
            <consortium name="The Broad Institute Genome Sequencing Center for Infectious Disease"/>
            <person name="Wu L."/>
            <person name="Ma J."/>
        </authorList>
    </citation>
    <scope>NUCLEOTIDE SEQUENCE [LARGE SCALE GENOMIC DNA]</scope>
    <source>
        <strain evidence="4">KCTC 52677</strain>
    </source>
</reference>
<sequence length="195" mass="21223">MTAVSGSKVLIVEDEYFLAKELERFFTSLGATVLGPFPTMEDAGDRVEEADAAILDVYVDGDLVFPLADDLAERRIPFVFYTGHSEVNIPERFRYAGYLSKPATFDAVFNALFPIAADENAGAPADGTVLGAVPQLRLAARLHLGDAGAADRLVELTLEEAIGHARAKPRELPVNVWLGRLMGEVYQREGSKLLN</sequence>
<feature type="domain" description="Response regulatory" evidence="2">
    <location>
        <begin position="8"/>
        <end position="116"/>
    </location>
</feature>
<dbReference type="PROSITE" id="PS50110">
    <property type="entry name" value="RESPONSE_REGULATORY"/>
    <property type="match status" value="1"/>
</dbReference>
<comment type="caution">
    <text evidence="3">The sequence shown here is derived from an EMBL/GenBank/DDBJ whole genome shotgun (WGS) entry which is preliminary data.</text>
</comment>
<dbReference type="InterPro" id="IPR011006">
    <property type="entry name" value="CheY-like_superfamily"/>
</dbReference>
<name>A0ABV7DFC0_9HYPH</name>
<dbReference type="Gene3D" id="3.40.50.2300">
    <property type="match status" value="1"/>
</dbReference>
<organism evidence="3 4">
    <name type="scientific">Shinella pollutisoli</name>
    <dbReference type="NCBI Taxonomy" id="2250594"/>
    <lineage>
        <taxon>Bacteria</taxon>
        <taxon>Pseudomonadati</taxon>
        <taxon>Pseudomonadota</taxon>
        <taxon>Alphaproteobacteria</taxon>
        <taxon>Hyphomicrobiales</taxon>
        <taxon>Rhizobiaceae</taxon>
        <taxon>Shinella</taxon>
    </lineage>
</organism>
<evidence type="ECO:0000256" key="1">
    <source>
        <dbReference type="PROSITE-ProRule" id="PRU00169"/>
    </source>
</evidence>
<keyword evidence="4" id="KW-1185">Reference proteome</keyword>
<proteinExistence type="predicted"/>
<feature type="modified residue" description="4-aspartylphosphate" evidence="1">
    <location>
        <position position="56"/>
    </location>
</feature>
<dbReference type="EMBL" id="JBHRSP010000015">
    <property type="protein sequence ID" value="MFC3073203.1"/>
    <property type="molecule type" value="Genomic_DNA"/>
</dbReference>